<evidence type="ECO:0000256" key="10">
    <source>
        <dbReference type="ARBA" id="ARBA00025699"/>
    </source>
</evidence>
<keyword evidence="5 12" id="KW-0963">Cytoplasm</keyword>
<dbReference type="InterPro" id="IPR006700">
    <property type="entry name" value="RsmE"/>
</dbReference>
<dbReference type="Gene3D" id="3.40.1280.10">
    <property type="match status" value="1"/>
</dbReference>
<comment type="function">
    <text evidence="10 12">Specifically methylates the N3 position of the uracil ring of uridine 1498 (m3U1498) in 16S rRNA. Acts on the fully assembled 30S ribosomal subunit.</text>
</comment>
<gene>
    <name evidence="15" type="ORF">GWK36_13100</name>
</gene>
<dbReference type="AlphaFoldDB" id="A0A6G7VFA1"/>
<evidence type="ECO:0000256" key="9">
    <source>
        <dbReference type="ARBA" id="ARBA00022691"/>
    </source>
</evidence>
<dbReference type="EMBL" id="CP048029">
    <property type="protein sequence ID" value="QIK38763.1"/>
    <property type="molecule type" value="Genomic_DNA"/>
</dbReference>
<protein>
    <recommendedName>
        <fullName evidence="4 12">Ribosomal RNA small subunit methyltransferase E</fullName>
        <ecNumber evidence="3 12">2.1.1.193</ecNumber>
    </recommendedName>
</protein>
<evidence type="ECO:0000256" key="11">
    <source>
        <dbReference type="ARBA" id="ARBA00047944"/>
    </source>
</evidence>
<dbReference type="InterPro" id="IPR029026">
    <property type="entry name" value="tRNA_m1G_MTases_N"/>
</dbReference>
<dbReference type="SUPFAM" id="SSF75217">
    <property type="entry name" value="alpha/beta knot"/>
    <property type="match status" value="1"/>
</dbReference>
<evidence type="ECO:0000256" key="8">
    <source>
        <dbReference type="ARBA" id="ARBA00022679"/>
    </source>
</evidence>
<dbReference type="NCBIfam" id="TIGR00046">
    <property type="entry name" value="RsmE family RNA methyltransferase"/>
    <property type="match status" value="1"/>
</dbReference>
<evidence type="ECO:0000256" key="5">
    <source>
        <dbReference type="ARBA" id="ARBA00022490"/>
    </source>
</evidence>
<dbReference type="RefSeq" id="WP_166271747.1">
    <property type="nucleotide sequence ID" value="NZ_CP048029.1"/>
</dbReference>
<keyword evidence="9 12" id="KW-0949">S-adenosyl-L-methionine</keyword>
<comment type="subcellular location">
    <subcellularLocation>
        <location evidence="1 12">Cytoplasm</location>
    </subcellularLocation>
</comment>
<evidence type="ECO:0000256" key="4">
    <source>
        <dbReference type="ARBA" id="ARBA00013673"/>
    </source>
</evidence>
<dbReference type="InterPro" id="IPR046886">
    <property type="entry name" value="RsmE_MTase_dom"/>
</dbReference>
<dbReference type="GO" id="GO:0070475">
    <property type="term" value="P:rRNA base methylation"/>
    <property type="evidence" value="ECO:0007669"/>
    <property type="project" value="TreeGrafter"/>
</dbReference>
<keyword evidence="7 12" id="KW-0489">Methyltransferase</keyword>
<evidence type="ECO:0000256" key="1">
    <source>
        <dbReference type="ARBA" id="ARBA00004496"/>
    </source>
</evidence>
<evidence type="ECO:0000256" key="3">
    <source>
        <dbReference type="ARBA" id="ARBA00012328"/>
    </source>
</evidence>
<dbReference type="GO" id="GO:0070042">
    <property type="term" value="F:rRNA (uridine-N3-)-methyltransferase activity"/>
    <property type="evidence" value="ECO:0007669"/>
    <property type="project" value="TreeGrafter"/>
</dbReference>
<comment type="similarity">
    <text evidence="2 12">Belongs to the RNA methyltransferase RsmE family.</text>
</comment>
<dbReference type="EC" id="2.1.1.193" evidence="3 12"/>
<dbReference type="Pfam" id="PF20260">
    <property type="entry name" value="PUA_4"/>
    <property type="match status" value="1"/>
</dbReference>
<sequence>MRIPRLYCAAPLSPGALIPLPEAQARHAAQVLRLQRGDPLILFNGDGNEYPARLLEAGRGAAQVRIEGCSGPEPLPPLAIQLALGIARGERMDLAIQKAVELGVTRIRPLVTRRVQVQLAGSRLEKRLEHWQGVIIAACEQSGRCRVPVLEPVAELDVWLSQQGSGGWLLDPQGERALTAMPAPAGELTLLIGPEGGVDPAERELARRYGFSEVRLGPRILRVETAPLAAIAVIQALWGDLGA</sequence>
<organism evidence="15 16">
    <name type="scientific">Caldichromatium japonicum</name>
    <dbReference type="NCBI Taxonomy" id="2699430"/>
    <lineage>
        <taxon>Bacteria</taxon>
        <taxon>Pseudomonadati</taxon>
        <taxon>Pseudomonadota</taxon>
        <taxon>Gammaproteobacteria</taxon>
        <taxon>Chromatiales</taxon>
        <taxon>Chromatiaceae</taxon>
        <taxon>Caldichromatium</taxon>
    </lineage>
</organism>
<proteinExistence type="inferred from homology"/>
<dbReference type="Gene3D" id="2.40.240.20">
    <property type="entry name" value="Hypothetical PUA domain-like, domain 1"/>
    <property type="match status" value="1"/>
</dbReference>
<evidence type="ECO:0000313" key="16">
    <source>
        <dbReference type="Proteomes" id="UP000502699"/>
    </source>
</evidence>
<evidence type="ECO:0000256" key="6">
    <source>
        <dbReference type="ARBA" id="ARBA00022552"/>
    </source>
</evidence>
<dbReference type="InterPro" id="IPR015947">
    <property type="entry name" value="PUA-like_sf"/>
</dbReference>
<dbReference type="PANTHER" id="PTHR30027:SF3">
    <property type="entry name" value="16S RRNA (URACIL(1498)-N(3))-METHYLTRANSFERASE"/>
    <property type="match status" value="1"/>
</dbReference>
<evidence type="ECO:0000256" key="7">
    <source>
        <dbReference type="ARBA" id="ARBA00022603"/>
    </source>
</evidence>
<dbReference type="GO" id="GO:0005737">
    <property type="term" value="C:cytoplasm"/>
    <property type="evidence" value="ECO:0007669"/>
    <property type="project" value="UniProtKB-SubCell"/>
</dbReference>
<dbReference type="CDD" id="cd18084">
    <property type="entry name" value="RsmE-like"/>
    <property type="match status" value="1"/>
</dbReference>
<reference evidence="16" key="1">
    <citation type="submission" date="2020-01" db="EMBL/GenBank/DDBJ databases">
        <title>Caldichromatium gen. nov., sp. nov., a thermophilic purple sulfur bacterium member of the family Chromatiaceae isolated from Nakabusa hot spring, Japan.</title>
        <authorList>
            <person name="Saini M.K."/>
            <person name="Hanada S."/>
            <person name="Tank M."/>
        </authorList>
    </citation>
    <scope>NUCLEOTIDE SEQUENCE [LARGE SCALE GENOMIC DNA]</scope>
    <source>
        <strain evidence="16">No.7</strain>
    </source>
</reference>
<evidence type="ECO:0000256" key="12">
    <source>
        <dbReference type="PIRNR" id="PIRNR015601"/>
    </source>
</evidence>
<comment type="catalytic activity">
    <reaction evidence="11 12">
        <text>uridine(1498) in 16S rRNA + S-adenosyl-L-methionine = N(3)-methyluridine(1498) in 16S rRNA + S-adenosyl-L-homocysteine + H(+)</text>
        <dbReference type="Rhea" id="RHEA:42920"/>
        <dbReference type="Rhea" id="RHEA-COMP:10283"/>
        <dbReference type="Rhea" id="RHEA-COMP:10284"/>
        <dbReference type="ChEBI" id="CHEBI:15378"/>
        <dbReference type="ChEBI" id="CHEBI:57856"/>
        <dbReference type="ChEBI" id="CHEBI:59789"/>
        <dbReference type="ChEBI" id="CHEBI:65315"/>
        <dbReference type="ChEBI" id="CHEBI:74502"/>
        <dbReference type="EC" id="2.1.1.193"/>
    </reaction>
</comment>
<evidence type="ECO:0000256" key="2">
    <source>
        <dbReference type="ARBA" id="ARBA00005528"/>
    </source>
</evidence>
<dbReference type="Proteomes" id="UP000502699">
    <property type="component" value="Chromosome"/>
</dbReference>
<dbReference type="Pfam" id="PF04452">
    <property type="entry name" value="Methyltrans_RNA"/>
    <property type="match status" value="1"/>
</dbReference>
<dbReference type="NCBIfam" id="NF008692">
    <property type="entry name" value="PRK11713.1-5"/>
    <property type="match status" value="1"/>
</dbReference>
<dbReference type="KEGG" id="cjap:GWK36_13100"/>
<evidence type="ECO:0000259" key="13">
    <source>
        <dbReference type="Pfam" id="PF04452"/>
    </source>
</evidence>
<dbReference type="InterPro" id="IPR046887">
    <property type="entry name" value="RsmE_PUA-like"/>
</dbReference>
<dbReference type="SUPFAM" id="SSF88697">
    <property type="entry name" value="PUA domain-like"/>
    <property type="match status" value="1"/>
</dbReference>
<dbReference type="InterPro" id="IPR029028">
    <property type="entry name" value="Alpha/beta_knot_MTases"/>
</dbReference>
<keyword evidence="8 12" id="KW-0808">Transferase</keyword>
<keyword evidence="6 12" id="KW-0698">rRNA processing</keyword>
<dbReference type="PANTHER" id="PTHR30027">
    <property type="entry name" value="RIBOSOMAL RNA SMALL SUBUNIT METHYLTRANSFERASE E"/>
    <property type="match status" value="1"/>
</dbReference>
<feature type="domain" description="Ribosomal RNA small subunit methyltransferase E PUA-like" evidence="14">
    <location>
        <begin position="20"/>
        <end position="67"/>
    </location>
</feature>
<evidence type="ECO:0000313" key="15">
    <source>
        <dbReference type="EMBL" id="QIK38763.1"/>
    </source>
</evidence>
<dbReference type="PIRSF" id="PIRSF015601">
    <property type="entry name" value="MTase_slr0722"/>
    <property type="match status" value="1"/>
</dbReference>
<keyword evidence="16" id="KW-1185">Reference proteome</keyword>
<name>A0A6G7VFA1_9GAMM</name>
<evidence type="ECO:0000259" key="14">
    <source>
        <dbReference type="Pfam" id="PF20260"/>
    </source>
</evidence>
<feature type="domain" description="Ribosomal RNA small subunit methyltransferase E methyltransferase" evidence="13">
    <location>
        <begin position="77"/>
        <end position="235"/>
    </location>
</feature>
<accession>A0A6G7VFA1</accession>